<evidence type="ECO:0000313" key="1">
    <source>
        <dbReference type="EMBL" id="ADX44637.1"/>
    </source>
</evidence>
<sequence>MNLLSCYDNAIGLAETGDFSGLDSFFKQWGSSPSSGANRGEWLDHMLLGYGALDVSIKAYLLDALVTIDMEAACRLAEKDLATAYWDFRWSGGDVHQHLSIMAQMEGADLPTICLDYNQNMAMASAVLDGSSLKRVLHDQAQR</sequence>
<protein>
    <submittedName>
        <fullName evidence="1">Uncharacterized protein</fullName>
    </submittedName>
</protein>
<dbReference type="AlphaFoldDB" id="F0Q7V3"/>
<dbReference type="KEGG" id="aaa:Acav_0714"/>
<dbReference type="GeneID" id="34237470"/>
<name>F0Q7V3_PARA1</name>
<dbReference type="EMBL" id="CP002521">
    <property type="protein sequence ID" value="ADX44637.1"/>
    <property type="molecule type" value="Genomic_DNA"/>
</dbReference>
<reference evidence="1" key="1">
    <citation type="submission" date="2011-02" db="EMBL/GenBank/DDBJ databases">
        <title>Complete sequence of Acidovorax avenae subsp. avenae ATCC 19860.</title>
        <authorList>
            <consortium name="US DOE Joint Genome Institute"/>
            <person name="Lucas S."/>
            <person name="Copeland A."/>
            <person name="Lapidus A."/>
            <person name="Cheng J.-F."/>
            <person name="Goodwin L."/>
            <person name="Pitluck S."/>
            <person name="Chertkov O."/>
            <person name="Held B."/>
            <person name="Detter J.C."/>
            <person name="Han C."/>
            <person name="Tapia R."/>
            <person name="Land M."/>
            <person name="Hauser L."/>
            <person name="Kyrpides N."/>
            <person name="Ivanova N."/>
            <person name="Ovchinnikova G."/>
            <person name="Pagani I."/>
            <person name="Gordon S."/>
            <person name="Woyke T."/>
        </authorList>
    </citation>
    <scope>NUCLEOTIDE SEQUENCE</scope>
    <source>
        <strain evidence="1">ATCC 19860</strain>
    </source>
</reference>
<dbReference type="Proteomes" id="UP000002482">
    <property type="component" value="Chromosome"/>
</dbReference>
<dbReference type="RefSeq" id="WP_013593190.1">
    <property type="nucleotide sequence ID" value="NC_015138.1"/>
</dbReference>
<proteinExistence type="predicted"/>
<evidence type="ECO:0000313" key="2">
    <source>
        <dbReference type="Proteomes" id="UP000002482"/>
    </source>
</evidence>
<dbReference type="HOGENOM" id="CLU_1801830_0_0_4"/>
<organism evidence="1 2">
    <name type="scientific">Paracidovorax avenae (strain ATCC 19860 / DSM 7227 / CCUG 15838 / JCM 20985 / LMG 2117 / NCPPB 1011)</name>
    <name type="common">Acidovorax avenae</name>
    <dbReference type="NCBI Taxonomy" id="643561"/>
    <lineage>
        <taxon>Bacteria</taxon>
        <taxon>Pseudomonadati</taxon>
        <taxon>Pseudomonadota</taxon>
        <taxon>Betaproteobacteria</taxon>
        <taxon>Burkholderiales</taxon>
        <taxon>Comamonadaceae</taxon>
        <taxon>Paracidovorax</taxon>
    </lineage>
</organism>
<accession>F0Q7V3</accession>
<keyword evidence="2" id="KW-1185">Reference proteome</keyword>
<gene>
    <name evidence="1" type="ordered locus">Acav_0714</name>
</gene>